<accession>A0A0W0FWT0</accession>
<dbReference type="Proteomes" id="UP000054988">
    <property type="component" value="Unassembled WGS sequence"/>
</dbReference>
<name>A0A0W0FWT0_MONRR</name>
<proteinExistence type="predicted"/>
<evidence type="ECO:0000313" key="2">
    <source>
        <dbReference type="Proteomes" id="UP000054988"/>
    </source>
</evidence>
<gene>
    <name evidence="1" type="ORF">WG66_6615</name>
</gene>
<protein>
    <submittedName>
        <fullName evidence="1">Uncharacterized protein</fullName>
    </submittedName>
</protein>
<evidence type="ECO:0000313" key="1">
    <source>
        <dbReference type="EMBL" id="KTB40811.1"/>
    </source>
</evidence>
<reference evidence="1 2" key="1">
    <citation type="submission" date="2015-12" db="EMBL/GenBank/DDBJ databases">
        <title>Draft genome sequence of Moniliophthora roreri, the causal agent of frosty pod rot of cacao.</title>
        <authorList>
            <person name="Aime M.C."/>
            <person name="Diaz-Valderrama J.R."/>
            <person name="Kijpornyongpan T."/>
            <person name="Phillips-Mora W."/>
        </authorList>
    </citation>
    <scope>NUCLEOTIDE SEQUENCE [LARGE SCALE GENOMIC DNA]</scope>
    <source>
        <strain evidence="1 2">MCA 2952</strain>
    </source>
</reference>
<dbReference type="EMBL" id="LATX01001548">
    <property type="protein sequence ID" value="KTB40811.1"/>
    <property type="molecule type" value="Genomic_DNA"/>
</dbReference>
<dbReference type="AlphaFoldDB" id="A0A0W0FWT0"/>
<organism evidence="1 2">
    <name type="scientific">Moniliophthora roreri</name>
    <name type="common">Frosty pod rot fungus</name>
    <name type="synonym">Monilia roreri</name>
    <dbReference type="NCBI Taxonomy" id="221103"/>
    <lineage>
        <taxon>Eukaryota</taxon>
        <taxon>Fungi</taxon>
        <taxon>Dikarya</taxon>
        <taxon>Basidiomycota</taxon>
        <taxon>Agaricomycotina</taxon>
        <taxon>Agaricomycetes</taxon>
        <taxon>Agaricomycetidae</taxon>
        <taxon>Agaricales</taxon>
        <taxon>Marasmiineae</taxon>
        <taxon>Marasmiaceae</taxon>
        <taxon>Moniliophthora</taxon>
    </lineage>
</organism>
<comment type="caution">
    <text evidence="1">The sequence shown here is derived from an EMBL/GenBank/DDBJ whole genome shotgun (WGS) entry which is preliminary data.</text>
</comment>
<sequence length="433" mass="48490">MAFEYASSITLSGGQFSTQFQHVHGNLGNLVRPVQAAGGELMIWDNYRCVQASDICLTHHIADTEVRRDKDENWSGLVARRIISVATIPSITGDQRFLYIQYSGEDAYKACKLDFDQFSVAKSPLFARLFGYSKGWNSLPALIFFNALIPLSRILLREGRIHDPLLYTYFEYLVGTSGINAKDMGDLWVNPQTGGLCIGPYIATKHLWIMSGFGLNSMNTTNTPLSIQTYSDSSAVSGYLASVLPPHCILDGINRSRTCSSMGLLADSDRDATAMPPPLPGIYHKHHHKIIAKCMTGEQKWRSQLYQVDGIPQTIEESQETLDNGLVWFTITATDMQVLQQVQRMCFHYNLGDSSDLGMAWLAQACYVFGQLGISEDEWGEYAMDGSKLVLTFEHKEAQFPVSWMKKQYGWHGWKAENTFGLLTVLGNMRFPA</sequence>